<accession>E1ZPW8</accession>
<dbReference type="CDD" id="cd16964">
    <property type="entry name" value="YqgF"/>
    <property type="match status" value="1"/>
</dbReference>
<proteinExistence type="inferred from homology"/>
<dbReference type="InterPro" id="IPR005227">
    <property type="entry name" value="YqgF"/>
</dbReference>
<feature type="region of interest" description="Disordered" evidence="5">
    <location>
        <begin position="180"/>
        <end position="227"/>
    </location>
</feature>
<dbReference type="AlphaFoldDB" id="E1ZPW8"/>
<gene>
    <name evidence="7" type="ORF">CHLNCDRAFT_139266</name>
</gene>
<dbReference type="Gene3D" id="3.30.420.140">
    <property type="entry name" value="YqgF/RNase H-like domain"/>
    <property type="match status" value="1"/>
</dbReference>
<dbReference type="RefSeq" id="XP_005844239.1">
    <property type="nucleotide sequence ID" value="XM_005844177.1"/>
</dbReference>
<evidence type="ECO:0000259" key="6">
    <source>
        <dbReference type="SMART" id="SM00732"/>
    </source>
</evidence>
<keyword evidence="3" id="KW-0540">Nuclease</keyword>
<dbReference type="PANTHER" id="PTHR33317">
    <property type="entry name" value="POLYNUCLEOTIDYL TRANSFERASE, RIBONUCLEASE H-LIKE SUPERFAMILY PROTEIN"/>
    <property type="match status" value="1"/>
</dbReference>
<keyword evidence="8" id="KW-1185">Reference proteome</keyword>
<keyword evidence="2" id="KW-0690">Ribosome biogenesis</keyword>
<protein>
    <recommendedName>
        <fullName evidence="6">YqgF/RNase H-like domain-containing protein</fullName>
    </recommendedName>
</protein>
<dbReference type="SMART" id="SM00732">
    <property type="entry name" value="YqgFc"/>
    <property type="match status" value="1"/>
</dbReference>
<dbReference type="HAMAP" id="MF_00651">
    <property type="entry name" value="Nuclease_YqgF"/>
    <property type="match status" value="1"/>
</dbReference>
<dbReference type="GO" id="GO:0004518">
    <property type="term" value="F:nuclease activity"/>
    <property type="evidence" value="ECO:0007669"/>
    <property type="project" value="UniProtKB-KW"/>
</dbReference>
<dbReference type="FunCoup" id="E1ZPW8">
    <property type="interactions" value="222"/>
</dbReference>
<organism evidence="8">
    <name type="scientific">Chlorella variabilis</name>
    <name type="common">Green alga</name>
    <dbReference type="NCBI Taxonomy" id="554065"/>
    <lineage>
        <taxon>Eukaryota</taxon>
        <taxon>Viridiplantae</taxon>
        <taxon>Chlorophyta</taxon>
        <taxon>core chlorophytes</taxon>
        <taxon>Trebouxiophyceae</taxon>
        <taxon>Chlorellales</taxon>
        <taxon>Chlorellaceae</taxon>
        <taxon>Chlorella clade</taxon>
        <taxon>Chlorella</taxon>
    </lineage>
</organism>
<feature type="domain" description="YqgF/RNase H-like" evidence="6">
    <location>
        <begin position="28"/>
        <end position="139"/>
    </location>
</feature>
<feature type="compositionally biased region" description="Polar residues" evidence="5">
    <location>
        <begin position="205"/>
        <end position="227"/>
    </location>
</feature>
<dbReference type="Proteomes" id="UP000008141">
    <property type="component" value="Unassembled WGS sequence"/>
</dbReference>
<dbReference type="InterPro" id="IPR037027">
    <property type="entry name" value="YqgF/RNaseH-like_dom_sf"/>
</dbReference>
<evidence type="ECO:0000256" key="1">
    <source>
        <dbReference type="ARBA" id="ARBA00022490"/>
    </source>
</evidence>
<dbReference type="InterPro" id="IPR006641">
    <property type="entry name" value="YqgF/RNaseH-like_dom"/>
</dbReference>
<dbReference type="OMA" id="ECCDRIV"/>
<dbReference type="STRING" id="554065.E1ZPW8"/>
<evidence type="ECO:0000256" key="3">
    <source>
        <dbReference type="ARBA" id="ARBA00022722"/>
    </source>
</evidence>
<dbReference type="EMBL" id="GL433858">
    <property type="protein sequence ID" value="EFN52137.1"/>
    <property type="molecule type" value="Genomic_DNA"/>
</dbReference>
<dbReference type="GO" id="GO:0000967">
    <property type="term" value="P:rRNA 5'-end processing"/>
    <property type="evidence" value="ECO:0007669"/>
    <property type="project" value="TreeGrafter"/>
</dbReference>
<dbReference type="Pfam" id="PF03652">
    <property type="entry name" value="RuvX"/>
    <property type="match status" value="1"/>
</dbReference>
<dbReference type="KEGG" id="cvr:CHLNCDRAFT_139266"/>
<keyword evidence="4" id="KW-0378">Hydrolase</keyword>
<dbReference type="GeneID" id="17351525"/>
<evidence type="ECO:0000313" key="8">
    <source>
        <dbReference type="Proteomes" id="UP000008141"/>
    </source>
</evidence>
<name>E1ZPW8_CHLVA</name>
<feature type="compositionally biased region" description="Low complexity" evidence="5">
    <location>
        <begin position="180"/>
        <end position="198"/>
    </location>
</feature>
<evidence type="ECO:0000313" key="7">
    <source>
        <dbReference type="EMBL" id="EFN52137.1"/>
    </source>
</evidence>
<dbReference type="OrthoDB" id="513770at2759"/>
<dbReference type="SUPFAM" id="SSF53098">
    <property type="entry name" value="Ribonuclease H-like"/>
    <property type="match status" value="1"/>
</dbReference>
<dbReference type="PANTHER" id="PTHR33317:SF4">
    <property type="entry name" value="POLYNUCLEOTIDYL TRANSFERASE, RIBONUCLEASE H-LIKE SUPERFAMILY PROTEIN"/>
    <property type="match status" value="1"/>
</dbReference>
<sequence>MDQEREEEGRNDNPAPNPTGSRPAHQVRRALGLDYGRRVVGLAVSTLGLAPRPLEGLPGPLAHEQLQLAAAVLAVAQREACDAIVLGLPVTLAGSLRRRSTDSQQGRRCRNFADNMAAVAAPHAIPVFLADERGSTLAARRLLASSGSRRSTLSKRMDSVAAAVILESFFSDPGAAVLAPPRSMDPSMWSSPSSSESGGNRGSGKQQQQHNIGNASVQNRSSSPGRA</sequence>
<dbReference type="InParanoid" id="E1ZPW8"/>
<dbReference type="NCBIfam" id="TIGR00250">
    <property type="entry name" value="RNAse_H_YqgF"/>
    <property type="match status" value="1"/>
</dbReference>
<evidence type="ECO:0000256" key="4">
    <source>
        <dbReference type="ARBA" id="ARBA00022801"/>
    </source>
</evidence>
<evidence type="ECO:0000256" key="2">
    <source>
        <dbReference type="ARBA" id="ARBA00022517"/>
    </source>
</evidence>
<dbReference type="InterPro" id="IPR012337">
    <property type="entry name" value="RNaseH-like_sf"/>
</dbReference>
<reference evidence="7 8" key="1">
    <citation type="journal article" date="2010" name="Plant Cell">
        <title>The Chlorella variabilis NC64A genome reveals adaptation to photosymbiosis, coevolution with viruses, and cryptic sex.</title>
        <authorList>
            <person name="Blanc G."/>
            <person name="Duncan G."/>
            <person name="Agarkova I."/>
            <person name="Borodovsky M."/>
            <person name="Gurnon J."/>
            <person name="Kuo A."/>
            <person name="Lindquist E."/>
            <person name="Lucas S."/>
            <person name="Pangilinan J."/>
            <person name="Polle J."/>
            <person name="Salamov A."/>
            <person name="Terry A."/>
            <person name="Yamada T."/>
            <person name="Dunigan D.D."/>
            <person name="Grigoriev I.V."/>
            <person name="Claverie J.M."/>
            <person name="Van Etten J.L."/>
        </authorList>
    </citation>
    <scope>NUCLEOTIDE SEQUENCE [LARGE SCALE GENOMIC DNA]</scope>
    <source>
        <strain evidence="7 8">NC64A</strain>
    </source>
</reference>
<evidence type="ECO:0000256" key="5">
    <source>
        <dbReference type="SAM" id="MobiDB-lite"/>
    </source>
</evidence>
<keyword evidence="1" id="KW-0963">Cytoplasm</keyword>
<dbReference type="eggNOG" id="KOG0228">
    <property type="taxonomic scope" value="Eukaryota"/>
</dbReference>
<dbReference type="GO" id="GO:0016787">
    <property type="term" value="F:hydrolase activity"/>
    <property type="evidence" value="ECO:0007669"/>
    <property type="project" value="UniProtKB-KW"/>
</dbReference>
<feature type="region of interest" description="Disordered" evidence="5">
    <location>
        <begin position="1"/>
        <end position="25"/>
    </location>
</feature>